<accession>A0A0B6ZJK0</accession>
<evidence type="ECO:0000256" key="1">
    <source>
        <dbReference type="SAM" id="MobiDB-lite"/>
    </source>
</evidence>
<protein>
    <submittedName>
        <fullName evidence="2">Uncharacterized protein</fullName>
    </submittedName>
</protein>
<feature type="region of interest" description="Disordered" evidence="1">
    <location>
        <begin position="311"/>
        <end position="334"/>
    </location>
</feature>
<dbReference type="AlphaFoldDB" id="A0A0B6ZJK0"/>
<name>A0A0B6ZJK0_9EUPU</name>
<organism evidence="2">
    <name type="scientific">Arion vulgaris</name>
    <dbReference type="NCBI Taxonomy" id="1028688"/>
    <lineage>
        <taxon>Eukaryota</taxon>
        <taxon>Metazoa</taxon>
        <taxon>Spiralia</taxon>
        <taxon>Lophotrochozoa</taxon>
        <taxon>Mollusca</taxon>
        <taxon>Gastropoda</taxon>
        <taxon>Heterobranchia</taxon>
        <taxon>Euthyneura</taxon>
        <taxon>Panpulmonata</taxon>
        <taxon>Eupulmonata</taxon>
        <taxon>Stylommatophora</taxon>
        <taxon>Helicina</taxon>
        <taxon>Arionoidea</taxon>
        <taxon>Arionidae</taxon>
        <taxon>Arion</taxon>
    </lineage>
</organism>
<proteinExistence type="predicted"/>
<reference evidence="2" key="1">
    <citation type="submission" date="2014-12" db="EMBL/GenBank/DDBJ databases">
        <title>Insight into the proteome of Arion vulgaris.</title>
        <authorList>
            <person name="Aradska J."/>
            <person name="Bulat T."/>
            <person name="Smidak R."/>
            <person name="Sarate P."/>
            <person name="Gangsoo J."/>
            <person name="Sialana F."/>
            <person name="Bilban M."/>
            <person name="Lubec G."/>
        </authorList>
    </citation>
    <scope>NUCLEOTIDE SEQUENCE</scope>
    <source>
        <tissue evidence="2">Skin</tissue>
    </source>
</reference>
<evidence type="ECO:0000313" key="2">
    <source>
        <dbReference type="EMBL" id="CEK68698.1"/>
    </source>
</evidence>
<gene>
    <name evidence="2" type="primary">ORF67307</name>
</gene>
<dbReference type="EMBL" id="HACG01021833">
    <property type="protein sequence ID" value="CEK68698.1"/>
    <property type="molecule type" value="Transcribed_RNA"/>
</dbReference>
<feature type="region of interest" description="Disordered" evidence="1">
    <location>
        <begin position="1"/>
        <end position="33"/>
    </location>
</feature>
<feature type="compositionally biased region" description="Basic and acidic residues" evidence="1">
    <location>
        <begin position="7"/>
        <end position="18"/>
    </location>
</feature>
<sequence>MSSKLHFKMEDTEEKELLGEEEETGEHDADVGGAVETAAEELMTDMKLEDDIDEVRGKEPDFSWSYHIEIYPWNADDMTENFVRLIKLAQFSQIFMKKKGIGKDNDGTEKIDDKLPGRQRKGCLHLYTDTWQNAKNIMRSATWKTMTAKQLTFEITKCGPAVGKMESAYLELDTYSASKTRFRDKAKGELKHRSAKVSNLPGTISREFLDVVFSRAYAVIGGATVKEYLKEREGKLQQKLLDLKDFSGSIDFDCLGRGSCRAFVLAHKSVFIEGQTVDIVANDKETMIVPPNTQDIGVKEKQEADLTTITPTLSSQSGRGRGTRGLHAHGNSLPMRRPTCDFNPSWKRFHKE</sequence>